<comment type="caution">
    <text evidence="1">The sequence shown here is derived from an EMBL/GenBank/DDBJ whole genome shotgun (WGS) entry which is preliminary data.</text>
</comment>
<dbReference type="STRING" id="45065.Lgee_1495"/>
<evidence type="ECO:0000313" key="1">
    <source>
        <dbReference type="EMBL" id="KTC98806.1"/>
    </source>
</evidence>
<reference evidence="1 2" key="1">
    <citation type="submission" date="2015-11" db="EMBL/GenBank/DDBJ databases">
        <title>Genomic analysis of 38 Legionella species identifies large and diverse effector repertoires.</title>
        <authorList>
            <person name="Burstein D."/>
            <person name="Amaro F."/>
            <person name="Zusman T."/>
            <person name="Lifshitz Z."/>
            <person name="Cohen O."/>
            <person name="Gilbert J.A."/>
            <person name="Pupko T."/>
            <person name="Shuman H.A."/>
            <person name="Segal G."/>
        </authorList>
    </citation>
    <scope>NUCLEOTIDE SEQUENCE [LARGE SCALE GENOMIC DNA]</scope>
    <source>
        <strain evidence="1 2">ATCC 49504</strain>
    </source>
</reference>
<accession>A0A0W0TTG8</accession>
<proteinExistence type="predicted"/>
<sequence length="150" mass="17653">MNEKHIKRALTPAEMLEIAARHMFCAEYLLQNEAELSLENAGRIDTLLPVVSLLYPGFEMLFKARLLHEQGVIRHGGTLHDLLSQHEWTLQREDRENIEKLARMRAFRKGVEIDLHESREKALAFCMQLLNVYERLQKLLPLEMQLEYQQ</sequence>
<organism evidence="1 2">
    <name type="scientific">Legionella geestiana</name>
    <dbReference type="NCBI Taxonomy" id="45065"/>
    <lineage>
        <taxon>Bacteria</taxon>
        <taxon>Pseudomonadati</taxon>
        <taxon>Pseudomonadota</taxon>
        <taxon>Gammaproteobacteria</taxon>
        <taxon>Legionellales</taxon>
        <taxon>Legionellaceae</taxon>
        <taxon>Legionella</taxon>
    </lineage>
</organism>
<name>A0A0W0TTG8_9GAMM</name>
<keyword evidence="2" id="KW-1185">Reference proteome</keyword>
<dbReference type="PATRIC" id="fig|45065.4.peg.1620"/>
<dbReference type="EMBL" id="LNYC01000056">
    <property type="protein sequence ID" value="KTC98806.1"/>
    <property type="molecule type" value="Genomic_DNA"/>
</dbReference>
<evidence type="ECO:0000313" key="2">
    <source>
        <dbReference type="Proteomes" id="UP000054785"/>
    </source>
</evidence>
<dbReference type="AlphaFoldDB" id="A0A0W0TTG8"/>
<protein>
    <submittedName>
        <fullName evidence="1">Uncharacterized protein</fullName>
    </submittedName>
</protein>
<dbReference type="RefSeq" id="WP_028386263.1">
    <property type="nucleotide sequence ID" value="NZ_CAAAHN010000013.1"/>
</dbReference>
<gene>
    <name evidence="1" type="ORF">Lgee_1495</name>
</gene>
<dbReference type="Proteomes" id="UP000054785">
    <property type="component" value="Unassembled WGS sequence"/>
</dbReference>
<dbReference type="OrthoDB" id="5651871at2"/>